<dbReference type="VEuPathDB" id="FungiDB:C8Q69DRAFT_503368"/>
<name>A0A443I728_BYSSP</name>
<evidence type="ECO:0000256" key="2">
    <source>
        <dbReference type="SAM" id="SignalP"/>
    </source>
</evidence>
<protein>
    <submittedName>
        <fullName evidence="3">SGNH hydrolase-type esterase domain-containing protein</fullName>
    </submittedName>
</protein>
<dbReference type="AlphaFoldDB" id="A0A443I728"/>
<feature type="compositionally biased region" description="Polar residues" evidence="1">
    <location>
        <begin position="310"/>
        <end position="325"/>
    </location>
</feature>
<dbReference type="GO" id="GO:0004622">
    <property type="term" value="F:phosphatidylcholine lysophospholipase activity"/>
    <property type="evidence" value="ECO:0007669"/>
    <property type="project" value="TreeGrafter"/>
</dbReference>
<sequence length="351" mass="37817">MAPWLVVAAKGYAIATAFSLCLLSGPAVASVDGSILEHTAPTTSPLSPDAIASAYSREELDKSTNNATNEGKPENVKSQDDKPFTLRIMPLGASITYGFKSTDGNGYREYFLDMVQSDGWNATMVGNLRHGTMKENENNGYVGYRVDQIKAAAKKSLYSTKPDLILLNAGTNDGVQHYKVSSTGKRMDGFLKEIYQASPNTTILFSTLIPDKRAPKAMADINDQYRKLVAKRQKAGDRIILAEMDYGNLTIEDIGSDGIHPTDEGYHVMADIWYAAFNEAVEKGMLQAPAGNTTSTSTASGSSETGSPTDTATSAPTQTSKHGIGSNNHHIELPFVLSIIFSVLILIDSFV</sequence>
<dbReference type="STRING" id="264951.A0A443I728"/>
<feature type="compositionally biased region" description="Low complexity" evidence="1">
    <location>
        <begin position="289"/>
        <end position="309"/>
    </location>
</feature>
<dbReference type="Pfam" id="PF00657">
    <property type="entry name" value="Lipase_GDSL"/>
    <property type="match status" value="1"/>
</dbReference>
<accession>A0A443I728</accession>
<proteinExistence type="predicted"/>
<dbReference type="GeneID" id="39601765"/>
<feature type="chain" id="PRO_5019570956" evidence="2">
    <location>
        <begin position="30"/>
        <end position="351"/>
    </location>
</feature>
<dbReference type="Proteomes" id="UP000283841">
    <property type="component" value="Unassembled WGS sequence"/>
</dbReference>
<dbReference type="InterPro" id="IPR001087">
    <property type="entry name" value="GDSL"/>
</dbReference>
<dbReference type="RefSeq" id="XP_028489502.1">
    <property type="nucleotide sequence ID" value="XM_028632488.1"/>
</dbReference>
<keyword evidence="4" id="KW-1185">Reference proteome</keyword>
<comment type="caution">
    <text evidence="3">The sequence shown here is derived from an EMBL/GenBank/DDBJ whole genome shotgun (WGS) entry which is preliminary data.</text>
</comment>
<gene>
    <name evidence="3" type="ORF">C8Q69DRAFT_503368</name>
</gene>
<feature type="signal peptide" evidence="2">
    <location>
        <begin position="1"/>
        <end position="29"/>
    </location>
</feature>
<evidence type="ECO:0000313" key="4">
    <source>
        <dbReference type="Proteomes" id="UP000283841"/>
    </source>
</evidence>
<keyword evidence="2" id="KW-0732">Signal</keyword>
<dbReference type="InterPro" id="IPR051532">
    <property type="entry name" value="Ester_Hydrolysis_Enzymes"/>
</dbReference>
<keyword evidence="3" id="KW-0378">Hydrolase</keyword>
<dbReference type="Gene3D" id="3.40.50.1110">
    <property type="entry name" value="SGNH hydrolase"/>
    <property type="match status" value="1"/>
</dbReference>
<dbReference type="PANTHER" id="PTHR30383:SF31">
    <property type="entry name" value="SGNH HYDROLASE-TYPE ESTERASE DOMAIN-CONTAINING PROTEIN-RELATED"/>
    <property type="match status" value="1"/>
</dbReference>
<evidence type="ECO:0000313" key="3">
    <source>
        <dbReference type="EMBL" id="RWQ99857.1"/>
    </source>
</evidence>
<dbReference type="SUPFAM" id="SSF52266">
    <property type="entry name" value="SGNH hydrolase"/>
    <property type="match status" value="1"/>
</dbReference>
<feature type="region of interest" description="Disordered" evidence="1">
    <location>
        <begin position="289"/>
        <end position="325"/>
    </location>
</feature>
<evidence type="ECO:0000256" key="1">
    <source>
        <dbReference type="SAM" id="MobiDB-lite"/>
    </source>
</evidence>
<reference evidence="3 4" key="1">
    <citation type="journal article" date="2018" name="Front. Microbiol.">
        <title>Genomic and genetic insights into a cosmopolitan fungus, Paecilomyces variotii (Eurotiales).</title>
        <authorList>
            <person name="Urquhart A.S."/>
            <person name="Mondo S.J."/>
            <person name="Makela M.R."/>
            <person name="Hane J.K."/>
            <person name="Wiebenga A."/>
            <person name="He G."/>
            <person name="Mihaltcheva S."/>
            <person name="Pangilinan J."/>
            <person name="Lipzen A."/>
            <person name="Barry K."/>
            <person name="de Vries R.P."/>
            <person name="Grigoriev I.V."/>
            <person name="Idnurm A."/>
        </authorList>
    </citation>
    <scope>NUCLEOTIDE SEQUENCE [LARGE SCALE GENOMIC DNA]</scope>
    <source>
        <strain evidence="3 4">CBS 101075</strain>
    </source>
</reference>
<dbReference type="PANTHER" id="PTHR30383">
    <property type="entry name" value="THIOESTERASE 1/PROTEASE 1/LYSOPHOSPHOLIPASE L1"/>
    <property type="match status" value="1"/>
</dbReference>
<dbReference type="EMBL" id="RCNU01000001">
    <property type="protein sequence ID" value="RWQ99857.1"/>
    <property type="molecule type" value="Genomic_DNA"/>
</dbReference>
<feature type="compositionally biased region" description="Basic and acidic residues" evidence="1">
    <location>
        <begin position="71"/>
        <end position="81"/>
    </location>
</feature>
<dbReference type="InterPro" id="IPR036514">
    <property type="entry name" value="SGNH_hydro_sf"/>
</dbReference>
<dbReference type="CDD" id="cd01833">
    <property type="entry name" value="XynB_like"/>
    <property type="match status" value="1"/>
</dbReference>
<organism evidence="3 4">
    <name type="scientific">Byssochlamys spectabilis</name>
    <name type="common">Paecilomyces variotii</name>
    <dbReference type="NCBI Taxonomy" id="264951"/>
    <lineage>
        <taxon>Eukaryota</taxon>
        <taxon>Fungi</taxon>
        <taxon>Dikarya</taxon>
        <taxon>Ascomycota</taxon>
        <taxon>Pezizomycotina</taxon>
        <taxon>Eurotiomycetes</taxon>
        <taxon>Eurotiomycetidae</taxon>
        <taxon>Eurotiales</taxon>
        <taxon>Thermoascaceae</taxon>
        <taxon>Paecilomyces</taxon>
    </lineage>
</organism>
<feature type="region of interest" description="Disordered" evidence="1">
    <location>
        <begin position="59"/>
        <end position="81"/>
    </location>
</feature>